<evidence type="ECO:0000259" key="2">
    <source>
        <dbReference type="SMART" id="SM00900"/>
    </source>
</evidence>
<dbReference type="RefSeq" id="WP_203630447.1">
    <property type="nucleotide sequence ID" value="NZ_BNJR01000016.1"/>
</dbReference>
<sequence length="158" mass="17177">MRKLIGYLLSIAVALAVVIDSYIVFFNGHRNSSEASEPSATTSTTATTSSKQSGGQYRNGTYTGKSVQTQWGIVQVRAVIQNGKLTKVNVLKYPDSENRSRQINSQALPVYKAESIKAQSANIQHVSGATETYNGFKGSLQDALNQAQKDSQQKESSR</sequence>
<feature type="compositionally biased region" description="Low complexity" evidence="1">
    <location>
        <begin position="33"/>
        <end position="50"/>
    </location>
</feature>
<feature type="domain" description="FMN-binding" evidence="2">
    <location>
        <begin position="69"/>
        <end position="147"/>
    </location>
</feature>
<name>A0ABQ3VZW1_9LACO</name>
<evidence type="ECO:0000256" key="1">
    <source>
        <dbReference type="SAM" id="MobiDB-lite"/>
    </source>
</evidence>
<reference evidence="3 4" key="1">
    <citation type="journal article" date="2021" name="Int. J. Syst. Evol. Microbiol.">
        <title>Lentilactobacillus fungorum sp. nov., isolated from spent mushroom substrates.</title>
        <authorList>
            <person name="Tohno M."/>
            <person name="Tanizawa Y."/>
            <person name="Kojima Y."/>
            <person name="Sakamoto M."/>
            <person name="Ohkuma M."/>
            <person name="Kobayashi H."/>
        </authorList>
    </citation>
    <scope>NUCLEOTIDE SEQUENCE [LARGE SCALE GENOMIC DNA]</scope>
    <source>
        <strain evidence="3 4">YK48G</strain>
    </source>
</reference>
<evidence type="ECO:0000313" key="3">
    <source>
        <dbReference type="EMBL" id="GHP14450.1"/>
    </source>
</evidence>
<dbReference type="InterPro" id="IPR007329">
    <property type="entry name" value="FMN-bd"/>
</dbReference>
<feature type="region of interest" description="Disordered" evidence="1">
    <location>
        <begin position="31"/>
        <end position="63"/>
    </location>
</feature>
<dbReference type="Proteomes" id="UP000604765">
    <property type="component" value="Unassembled WGS sequence"/>
</dbReference>
<proteinExistence type="predicted"/>
<feature type="compositionally biased region" description="Polar residues" evidence="1">
    <location>
        <begin position="51"/>
        <end position="63"/>
    </location>
</feature>
<dbReference type="SMART" id="SM00900">
    <property type="entry name" value="FMN_bind"/>
    <property type="match status" value="1"/>
</dbReference>
<dbReference type="Gene3D" id="3.90.1010.20">
    <property type="match status" value="1"/>
</dbReference>
<dbReference type="Pfam" id="PF04205">
    <property type="entry name" value="FMN_bind"/>
    <property type="match status" value="1"/>
</dbReference>
<evidence type="ECO:0000313" key="4">
    <source>
        <dbReference type="Proteomes" id="UP000604765"/>
    </source>
</evidence>
<protein>
    <recommendedName>
        <fullName evidence="2">FMN-binding domain-containing protein</fullName>
    </recommendedName>
</protein>
<keyword evidence="4" id="KW-1185">Reference proteome</keyword>
<accession>A0ABQ3VZW1</accession>
<gene>
    <name evidence="3" type="ORF">YK48G_18750</name>
</gene>
<comment type="caution">
    <text evidence="3">The sequence shown here is derived from an EMBL/GenBank/DDBJ whole genome shotgun (WGS) entry which is preliminary data.</text>
</comment>
<dbReference type="EMBL" id="BNJR01000016">
    <property type="protein sequence ID" value="GHP14450.1"/>
    <property type="molecule type" value="Genomic_DNA"/>
</dbReference>
<organism evidence="3 4">
    <name type="scientific">Lentilactobacillus fungorum</name>
    <dbReference type="NCBI Taxonomy" id="2201250"/>
    <lineage>
        <taxon>Bacteria</taxon>
        <taxon>Bacillati</taxon>
        <taxon>Bacillota</taxon>
        <taxon>Bacilli</taxon>
        <taxon>Lactobacillales</taxon>
        <taxon>Lactobacillaceae</taxon>
        <taxon>Lentilactobacillus</taxon>
    </lineage>
</organism>